<dbReference type="InterPro" id="IPR000618">
    <property type="entry name" value="Insect_cuticle"/>
</dbReference>
<comment type="caution">
    <text evidence="4">The sequence shown here is derived from an EMBL/GenBank/DDBJ whole genome shotgun (WGS) entry which is preliminary data.</text>
</comment>
<sequence>MKAFISISLLNFGSGSGRTARQIKAELYGDDGSYRASDEGRYQGTYNDYRGVVAVRPVESIRPVRPVIVAQQPTYVQPINPVRVQPAYVQPINPVRVQPAYVQNVAAPIQQAGSGRYAEAYATILRDEKDVGINGYRYLYETSNGIAAEESGNIASEVSGTEARGSFEFVGDNGVKYRVEYTAGADGFRPVGAHLPV</sequence>
<dbReference type="InterPro" id="IPR031311">
    <property type="entry name" value="CHIT_BIND_RR_consensus"/>
</dbReference>
<dbReference type="InterPro" id="IPR050468">
    <property type="entry name" value="Cuticle_Struct_Prot"/>
</dbReference>
<keyword evidence="5" id="KW-1185">Reference proteome</keyword>
<organism evidence="4 5">
    <name type="scientific">Eumeta variegata</name>
    <name type="common">Bagworm moth</name>
    <name type="synonym">Eumeta japonica</name>
    <dbReference type="NCBI Taxonomy" id="151549"/>
    <lineage>
        <taxon>Eukaryota</taxon>
        <taxon>Metazoa</taxon>
        <taxon>Ecdysozoa</taxon>
        <taxon>Arthropoda</taxon>
        <taxon>Hexapoda</taxon>
        <taxon>Insecta</taxon>
        <taxon>Pterygota</taxon>
        <taxon>Neoptera</taxon>
        <taxon>Endopterygota</taxon>
        <taxon>Lepidoptera</taxon>
        <taxon>Glossata</taxon>
        <taxon>Ditrysia</taxon>
        <taxon>Tineoidea</taxon>
        <taxon>Psychidae</taxon>
        <taxon>Oiketicinae</taxon>
        <taxon>Eumeta</taxon>
    </lineage>
</organism>
<dbReference type="PANTHER" id="PTHR10380:SF173">
    <property type="entry name" value="CUTICULAR PROTEIN 47EF, ISOFORM C-RELATED"/>
    <property type="match status" value="1"/>
</dbReference>
<evidence type="ECO:0000313" key="5">
    <source>
        <dbReference type="Proteomes" id="UP000299102"/>
    </source>
</evidence>
<dbReference type="GO" id="GO:0008010">
    <property type="term" value="F:structural constituent of chitin-based larval cuticle"/>
    <property type="evidence" value="ECO:0007669"/>
    <property type="project" value="TreeGrafter"/>
</dbReference>
<evidence type="ECO:0000256" key="2">
    <source>
        <dbReference type="ARBA" id="ARBA00022729"/>
    </source>
</evidence>
<gene>
    <name evidence="4" type="primary">CP12</name>
    <name evidence="4" type="ORF">EVAR_90766_1</name>
</gene>
<keyword evidence="1 3" id="KW-0193">Cuticle</keyword>
<proteinExistence type="predicted"/>
<dbReference type="PROSITE" id="PS00233">
    <property type="entry name" value="CHIT_BIND_RR_1"/>
    <property type="match status" value="1"/>
</dbReference>
<dbReference type="EMBL" id="BGZK01001216">
    <property type="protein sequence ID" value="GBP74628.1"/>
    <property type="molecule type" value="Genomic_DNA"/>
</dbReference>
<dbReference type="PROSITE" id="PS51155">
    <property type="entry name" value="CHIT_BIND_RR_2"/>
    <property type="match status" value="1"/>
</dbReference>
<reference evidence="4 5" key="1">
    <citation type="journal article" date="2019" name="Commun. Biol.">
        <title>The bagworm genome reveals a unique fibroin gene that provides high tensile strength.</title>
        <authorList>
            <person name="Kono N."/>
            <person name="Nakamura H."/>
            <person name="Ohtoshi R."/>
            <person name="Tomita M."/>
            <person name="Numata K."/>
            <person name="Arakawa K."/>
        </authorList>
    </citation>
    <scope>NUCLEOTIDE SEQUENCE [LARGE SCALE GENOMIC DNA]</scope>
</reference>
<dbReference type="AlphaFoldDB" id="A0A4C1YF02"/>
<keyword evidence="2" id="KW-0732">Signal</keyword>
<name>A0A4C1YF02_EUMVA</name>
<protein>
    <submittedName>
        <fullName evidence="4">Flexible cuticle protein 12</fullName>
    </submittedName>
</protein>
<dbReference type="Pfam" id="PF00379">
    <property type="entry name" value="Chitin_bind_4"/>
    <property type="match status" value="1"/>
</dbReference>
<dbReference type="GO" id="GO:0062129">
    <property type="term" value="C:chitin-based extracellular matrix"/>
    <property type="evidence" value="ECO:0007669"/>
    <property type="project" value="TreeGrafter"/>
</dbReference>
<evidence type="ECO:0000313" key="4">
    <source>
        <dbReference type="EMBL" id="GBP74628.1"/>
    </source>
</evidence>
<evidence type="ECO:0000256" key="3">
    <source>
        <dbReference type="PROSITE-ProRule" id="PRU00497"/>
    </source>
</evidence>
<accession>A0A4C1YF02</accession>
<evidence type="ECO:0000256" key="1">
    <source>
        <dbReference type="ARBA" id="ARBA00022460"/>
    </source>
</evidence>
<dbReference type="OrthoDB" id="6352731at2759"/>
<dbReference type="Proteomes" id="UP000299102">
    <property type="component" value="Unassembled WGS sequence"/>
</dbReference>
<dbReference type="PANTHER" id="PTHR10380">
    <property type="entry name" value="CUTICLE PROTEIN"/>
    <property type="match status" value="1"/>
</dbReference>